<organism evidence="7 8">
    <name type="scientific">Mollisia scopiformis</name>
    <name type="common">Conifer needle endophyte fungus</name>
    <name type="synonym">Phialocephala scopiformis</name>
    <dbReference type="NCBI Taxonomy" id="149040"/>
    <lineage>
        <taxon>Eukaryota</taxon>
        <taxon>Fungi</taxon>
        <taxon>Dikarya</taxon>
        <taxon>Ascomycota</taxon>
        <taxon>Pezizomycotina</taxon>
        <taxon>Leotiomycetes</taxon>
        <taxon>Helotiales</taxon>
        <taxon>Mollisiaceae</taxon>
        <taxon>Mollisia</taxon>
    </lineage>
</organism>
<dbReference type="SUPFAM" id="SSF51735">
    <property type="entry name" value="NAD(P)-binding Rossmann-fold domains"/>
    <property type="match status" value="1"/>
</dbReference>
<dbReference type="Pfam" id="PF00389">
    <property type="entry name" value="2-Hacid_dh"/>
    <property type="match status" value="1"/>
</dbReference>
<feature type="domain" description="D-isomer specific 2-hydroxyacid dehydrogenase catalytic" evidence="5">
    <location>
        <begin position="32"/>
        <end position="322"/>
    </location>
</feature>
<dbReference type="InterPro" id="IPR036291">
    <property type="entry name" value="NAD(P)-bd_dom_sf"/>
</dbReference>
<proteinExistence type="inferred from homology"/>
<evidence type="ECO:0000259" key="6">
    <source>
        <dbReference type="Pfam" id="PF02826"/>
    </source>
</evidence>
<evidence type="ECO:0000256" key="1">
    <source>
        <dbReference type="ARBA" id="ARBA00005854"/>
    </source>
</evidence>
<evidence type="ECO:0000313" key="8">
    <source>
        <dbReference type="Proteomes" id="UP000070700"/>
    </source>
</evidence>
<dbReference type="InterPro" id="IPR006139">
    <property type="entry name" value="D-isomer_2_OHA_DH_cat_dom"/>
</dbReference>
<feature type="domain" description="D-isomer specific 2-hydroxyacid dehydrogenase NAD-binding" evidence="6">
    <location>
        <begin position="112"/>
        <end position="295"/>
    </location>
</feature>
<evidence type="ECO:0000259" key="5">
    <source>
        <dbReference type="Pfam" id="PF00389"/>
    </source>
</evidence>
<protein>
    <recommendedName>
        <fullName evidence="9">Glycerate dehydrogenase</fullName>
    </recommendedName>
</protein>
<dbReference type="SUPFAM" id="SSF52283">
    <property type="entry name" value="Formate/glycerate dehydrogenase catalytic domain-like"/>
    <property type="match status" value="1"/>
</dbReference>
<keyword evidence="8" id="KW-1185">Reference proteome</keyword>
<evidence type="ECO:0000256" key="3">
    <source>
        <dbReference type="ARBA" id="ARBA00023027"/>
    </source>
</evidence>
<reference evidence="7 8" key="1">
    <citation type="submission" date="2015-10" db="EMBL/GenBank/DDBJ databases">
        <title>Full genome of DAOMC 229536 Phialocephala scopiformis, a fungal endophyte of spruce producing the potent anti-insectan compound rugulosin.</title>
        <authorList>
            <consortium name="DOE Joint Genome Institute"/>
            <person name="Walker A.K."/>
            <person name="Frasz S.L."/>
            <person name="Seifert K.A."/>
            <person name="Miller J.D."/>
            <person name="Mondo S.J."/>
            <person name="Labutti K."/>
            <person name="Lipzen A."/>
            <person name="Dockter R."/>
            <person name="Kennedy M."/>
            <person name="Grigoriev I.V."/>
            <person name="Spatafora J.W."/>
        </authorList>
    </citation>
    <scope>NUCLEOTIDE SEQUENCE [LARGE SCALE GENOMIC DNA]</scope>
    <source>
        <strain evidence="7 8">CBS 120377</strain>
    </source>
</reference>
<sequence length="325" mass="35082">MASTIPTPDRIVCLDECHCEIPSFDVPHTYKGYNNTAPELIAERIQDATIIITTRVPLSRAALEQCTPDLRLVAVMAAGYDIIDLDTCRERGIKVCNIPSASAESVAEHAFSLYLAVKRRIVELDALTRAGEEWPAKKTAIHRYGGLPKTWRSETLGIVGYGTLGKRIEVIAKALGMSTLIADRKGVPISSVRPGRVQFSKTLKECTAIVLCCPLDASTQGMIGERELRNMDNEAILINVSRGGVVDEKALVEALQGAWIAGAATDVFATEPASVSTSPLLARDVPNLTLSPHVAWYADTSIENLKTTIKSNLEAFVAGSPVNLV</sequence>
<dbReference type="OrthoDB" id="298012at2759"/>
<dbReference type="Gene3D" id="3.40.50.720">
    <property type="entry name" value="NAD(P)-binding Rossmann-like Domain"/>
    <property type="match status" value="2"/>
</dbReference>
<dbReference type="PANTHER" id="PTHR43761">
    <property type="entry name" value="D-ISOMER SPECIFIC 2-HYDROXYACID DEHYDROGENASE FAMILY PROTEIN (AFU_ORTHOLOGUE AFUA_1G13630)"/>
    <property type="match status" value="1"/>
</dbReference>
<gene>
    <name evidence="7" type="ORF">LY89DRAFT_61504</name>
</gene>
<dbReference type="RefSeq" id="XP_018072142.1">
    <property type="nucleotide sequence ID" value="XM_018210711.1"/>
</dbReference>
<dbReference type="KEGG" id="psco:LY89DRAFT_61504"/>
<comment type="similarity">
    <text evidence="1 4">Belongs to the D-isomer specific 2-hydroxyacid dehydrogenase family.</text>
</comment>
<dbReference type="GO" id="GO:0051287">
    <property type="term" value="F:NAD binding"/>
    <property type="evidence" value="ECO:0007669"/>
    <property type="project" value="InterPro"/>
</dbReference>
<accession>A0A194XDF6</accession>
<dbReference type="GeneID" id="28820437"/>
<dbReference type="GO" id="GO:0016616">
    <property type="term" value="F:oxidoreductase activity, acting on the CH-OH group of donors, NAD or NADP as acceptor"/>
    <property type="evidence" value="ECO:0007669"/>
    <property type="project" value="InterPro"/>
</dbReference>
<evidence type="ECO:0000313" key="7">
    <source>
        <dbReference type="EMBL" id="KUJ17787.1"/>
    </source>
</evidence>
<evidence type="ECO:0000256" key="4">
    <source>
        <dbReference type="RuleBase" id="RU003719"/>
    </source>
</evidence>
<keyword evidence="2 4" id="KW-0560">Oxidoreductase</keyword>
<dbReference type="STRING" id="149040.A0A194XDF6"/>
<dbReference type="InterPro" id="IPR006140">
    <property type="entry name" value="D-isomer_DH_NAD-bd"/>
</dbReference>
<dbReference type="PANTHER" id="PTHR43761:SF1">
    <property type="entry name" value="D-ISOMER SPECIFIC 2-HYDROXYACID DEHYDROGENASE CATALYTIC DOMAIN-CONTAINING PROTEIN-RELATED"/>
    <property type="match status" value="1"/>
</dbReference>
<dbReference type="Pfam" id="PF02826">
    <property type="entry name" value="2-Hacid_dh_C"/>
    <property type="match status" value="1"/>
</dbReference>
<evidence type="ECO:0000256" key="2">
    <source>
        <dbReference type="ARBA" id="ARBA00023002"/>
    </source>
</evidence>
<dbReference type="InParanoid" id="A0A194XDF6"/>
<keyword evidence="3" id="KW-0520">NAD</keyword>
<dbReference type="Proteomes" id="UP000070700">
    <property type="component" value="Unassembled WGS sequence"/>
</dbReference>
<dbReference type="InterPro" id="IPR050418">
    <property type="entry name" value="D-iso_2-hydroxyacid_DH_PdxB"/>
</dbReference>
<name>A0A194XDF6_MOLSC</name>
<dbReference type="EMBL" id="KQ947414">
    <property type="protein sequence ID" value="KUJ17787.1"/>
    <property type="molecule type" value="Genomic_DNA"/>
</dbReference>
<evidence type="ECO:0008006" key="9">
    <source>
        <dbReference type="Google" id="ProtNLM"/>
    </source>
</evidence>
<dbReference type="AlphaFoldDB" id="A0A194XDF6"/>